<evidence type="ECO:0000313" key="1">
    <source>
        <dbReference type="EMBL" id="PPC76570.1"/>
    </source>
</evidence>
<reference evidence="1 2" key="1">
    <citation type="submission" date="2018-02" db="EMBL/GenBank/DDBJ databases">
        <title>novel marine gammaproteobacteria from coastal saline agro ecosystem.</title>
        <authorList>
            <person name="Krishnan R."/>
            <person name="Ramesh Kumar N."/>
        </authorList>
    </citation>
    <scope>NUCLEOTIDE SEQUENCE [LARGE SCALE GENOMIC DNA]</scope>
    <source>
        <strain evidence="1 2">228</strain>
    </source>
</reference>
<name>A0A2S5KPA7_9PROT</name>
<protein>
    <recommendedName>
        <fullName evidence="3">DUF1127 domain-containing protein</fullName>
    </recommendedName>
</protein>
<organism evidence="1 2">
    <name type="scientific">Proteobacteria bacterium 228</name>
    <dbReference type="NCBI Taxonomy" id="2083153"/>
    <lineage>
        <taxon>Bacteria</taxon>
        <taxon>Pseudomonadati</taxon>
        <taxon>Pseudomonadota</taxon>
    </lineage>
</organism>
<dbReference type="Proteomes" id="UP000238196">
    <property type="component" value="Unassembled WGS sequence"/>
</dbReference>
<comment type="caution">
    <text evidence="1">The sequence shown here is derived from an EMBL/GenBank/DDBJ whole genome shotgun (WGS) entry which is preliminary data.</text>
</comment>
<sequence>MFLAGLIRALHQRLTRAANDEVTYQQMLHLDDHLLKDIGVYRDGGRIRSLSGESSLSTVVTTTPASKPAAAQSVSAACC</sequence>
<proteinExistence type="predicted"/>
<evidence type="ECO:0008006" key="3">
    <source>
        <dbReference type="Google" id="ProtNLM"/>
    </source>
</evidence>
<evidence type="ECO:0000313" key="2">
    <source>
        <dbReference type="Proteomes" id="UP000238196"/>
    </source>
</evidence>
<dbReference type="EMBL" id="PRLP01000048">
    <property type="protein sequence ID" value="PPC76570.1"/>
    <property type="molecule type" value="Genomic_DNA"/>
</dbReference>
<accession>A0A2S5KPA7</accession>
<gene>
    <name evidence="1" type="ORF">C4K68_14910</name>
</gene>
<dbReference type="AlphaFoldDB" id="A0A2S5KPA7"/>